<evidence type="ECO:0000259" key="9">
    <source>
        <dbReference type="PROSITE" id="PS51412"/>
    </source>
</evidence>
<comment type="caution">
    <text evidence="10">The sequence shown here is derived from an EMBL/GenBank/DDBJ whole genome shotgun (WGS) entry which is preliminary data.</text>
</comment>
<dbReference type="PANTHER" id="PTHR46096:SF1">
    <property type="entry name" value="PERFORIN 1.5"/>
    <property type="match status" value="1"/>
</dbReference>
<dbReference type="PROSITE" id="PS51412">
    <property type="entry name" value="MACPF_2"/>
    <property type="match status" value="1"/>
</dbReference>
<comment type="similarity">
    <text evidence="3">Belongs to the complement C6/C7/C8/C9 family.</text>
</comment>
<evidence type="ECO:0000256" key="4">
    <source>
        <dbReference type="ARBA" id="ARBA00022525"/>
    </source>
</evidence>
<dbReference type="GO" id="GO:0051607">
    <property type="term" value="P:defense response to virus"/>
    <property type="evidence" value="ECO:0007669"/>
    <property type="project" value="TreeGrafter"/>
</dbReference>
<dbReference type="InterPro" id="IPR052784">
    <property type="entry name" value="Perforin-1_pore-forming"/>
</dbReference>
<organism evidence="10 11">
    <name type="scientific">Perca flavescens</name>
    <name type="common">American yellow perch</name>
    <name type="synonym">Morone flavescens</name>
    <dbReference type="NCBI Taxonomy" id="8167"/>
    <lineage>
        <taxon>Eukaryota</taxon>
        <taxon>Metazoa</taxon>
        <taxon>Chordata</taxon>
        <taxon>Craniata</taxon>
        <taxon>Vertebrata</taxon>
        <taxon>Euteleostomi</taxon>
        <taxon>Actinopterygii</taxon>
        <taxon>Neopterygii</taxon>
        <taxon>Teleostei</taxon>
        <taxon>Neoteleostei</taxon>
        <taxon>Acanthomorphata</taxon>
        <taxon>Eupercaria</taxon>
        <taxon>Perciformes</taxon>
        <taxon>Percoidei</taxon>
        <taxon>Percidae</taxon>
        <taxon>Percinae</taxon>
        <taxon>Perca</taxon>
    </lineage>
</organism>
<feature type="chain" id="PRO_5019717180" description="MACPF domain-containing protein" evidence="8">
    <location>
        <begin position="27"/>
        <end position="375"/>
    </location>
</feature>
<evidence type="ECO:0000313" key="10">
    <source>
        <dbReference type="EMBL" id="TDH15732.1"/>
    </source>
</evidence>
<dbReference type="PROSITE" id="PS00279">
    <property type="entry name" value="MACPF_1"/>
    <property type="match status" value="1"/>
</dbReference>
<dbReference type="EMBL" id="SCKG01000002">
    <property type="protein sequence ID" value="TDH15732.1"/>
    <property type="molecule type" value="Genomic_DNA"/>
</dbReference>
<name>A0A484DKM6_PERFV</name>
<protein>
    <recommendedName>
        <fullName evidence="9">MACPF domain-containing protein</fullName>
    </recommendedName>
</protein>
<dbReference type="AlphaFoldDB" id="A0A484DKM6"/>
<gene>
    <name evidence="10" type="ORF">EPR50_G00012960</name>
</gene>
<evidence type="ECO:0000256" key="5">
    <source>
        <dbReference type="ARBA" id="ARBA00022852"/>
    </source>
</evidence>
<keyword evidence="11" id="KW-1185">Reference proteome</keyword>
<keyword evidence="7" id="KW-1015">Disulfide bond</keyword>
<dbReference type="GO" id="GO:0001913">
    <property type="term" value="P:T cell mediated cytotoxicity"/>
    <property type="evidence" value="ECO:0007669"/>
    <property type="project" value="TreeGrafter"/>
</dbReference>
<feature type="domain" description="MACPF" evidence="9">
    <location>
        <begin position="1"/>
        <end position="334"/>
    </location>
</feature>
<dbReference type="PANTHER" id="PTHR46096">
    <property type="entry name" value="PERFORIN-1"/>
    <property type="match status" value="1"/>
</dbReference>
<keyword evidence="4" id="KW-0964">Secreted</keyword>
<evidence type="ECO:0000256" key="8">
    <source>
        <dbReference type="SAM" id="SignalP"/>
    </source>
</evidence>
<reference evidence="10 11" key="1">
    <citation type="submission" date="2019-01" db="EMBL/GenBank/DDBJ databases">
        <title>A chromosome-scale genome assembly of the yellow perch, Perca flavescens.</title>
        <authorList>
            <person name="Feron R."/>
            <person name="Morvezen R."/>
            <person name="Bestin A."/>
            <person name="Haffray P."/>
            <person name="Klopp C."/>
            <person name="Zahm M."/>
            <person name="Cabau C."/>
            <person name="Roques C."/>
            <person name="Donnadieu C."/>
            <person name="Bouchez O."/>
            <person name="Christie M."/>
            <person name="Larson W."/>
            <person name="Guiguen Y."/>
        </authorList>
    </citation>
    <scope>NUCLEOTIDE SEQUENCE [LARGE SCALE GENOMIC DNA]</scope>
    <source>
        <strain evidence="10">YP-PL-M2</strain>
        <tissue evidence="10">Blood</tissue>
    </source>
</reference>
<proteinExistence type="inferred from homology"/>
<feature type="signal peptide" evidence="8">
    <location>
        <begin position="1"/>
        <end position="26"/>
    </location>
</feature>
<dbReference type="Pfam" id="PF01823">
    <property type="entry name" value="MACPF"/>
    <property type="match status" value="1"/>
</dbReference>
<evidence type="ECO:0000256" key="1">
    <source>
        <dbReference type="ARBA" id="ARBA00004370"/>
    </source>
</evidence>
<evidence type="ECO:0000256" key="3">
    <source>
        <dbReference type="ARBA" id="ARBA00009214"/>
    </source>
</evidence>
<dbReference type="GO" id="GO:0016020">
    <property type="term" value="C:membrane"/>
    <property type="evidence" value="ECO:0007669"/>
    <property type="project" value="UniProtKB-SubCell"/>
</dbReference>
<dbReference type="InterPro" id="IPR020864">
    <property type="entry name" value="MACPF"/>
</dbReference>
<dbReference type="InterPro" id="IPR020863">
    <property type="entry name" value="MACPF_CS"/>
</dbReference>
<dbReference type="GO" id="GO:0031640">
    <property type="term" value="P:killing of cells of another organism"/>
    <property type="evidence" value="ECO:0007669"/>
    <property type="project" value="UniProtKB-KW"/>
</dbReference>
<keyword evidence="5" id="KW-0204">Cytolysis</keyword>
<dbReference type="GO" id="GO:0022829">
    <property type="term" value="F:wide pore channel activity"/>
    <property type="evidence" value="ECO:0007669"/>
    <property type="project" value="TreeGrafter"/>
</dbReference>
<evidence type="ECO:0000256" key="7">
    <source>
        <dbReference type="ARBA" id="ARBA00023157"/>
    </source>
</evidence>
<dbReference type="Proteomes" id="UP000295070">
    <property type="component" value="Chromosome 2"/>
</dbReference>
<dbReference type="GO" id="GO:0001771">
    <property type="term" value="P:immunological synapse formation"/>
    <property type="evidence" value="ECO:0007669"/>
    <property type="project" value="TreeGrafter"/>
</dbReference>
<evidence type="ECO:0000256" key="2">
    <source>
        <dbReference type="ARBA" id="ARBA00004613"/>
    </source>
</evidence>
<keyword evidence="8" id="KW-0732">Signal</keyword>
<dbReference type="SMART" id="SM00457">
    <property type="entry name" value="MACPF"/>
    <property type="match status" value="1"/>
</dbReference>
<accession>A0A484DKM6</accession>
<evidence type="ECO:0000256" key="6">
    <source>
        <dbReference type="ARBA" id="ARBA00023136"/>
    </source>
</evidence>
<sequence length="375" mass="41798">MLTFSTPSLLYLSLLLFLSHHSPVLSCWIENSSRCQSAPFVPGHSLVGEGFDVVTLRRKASYVVDVKTFLTPAGTCTLCRNPLQDNRLQKDGLNMDLFVSAGLEVGGTHSTARAFARARTREDRYSFSTHMVTCSHYSYRVSRKPPLSSEFSKDLARLPEFFIVSFQQYTELIQTYGTHYIDKVYLGGRLRRVTAVRTCLSSLNGLSSDEVHSCLSQGIRVGLGNAKLSGNQQSCTKVLQNWDVSTSYSSGLHQHYTEVSGGTVWSGEFSLTHDDSLGYRNWLKTLKDIPDVVSYSLKPMYELMPTEEHKTGMKLAIQVYLEANGISSSHSKPSCWYTPNLASNCCPLETSKGTVVVTIIRAWDLYGDYAGETDR</sequence>
<keyword evidence="6" id="KW-0472">Membrane</keyword>
<comment type="subcellular location">
    <subcellularLocation>
        <location evidence="1">Membrane</location>
    </subcellularLocation>
    <subcellularLocation>
        <location evidence="2">Secreted</location>
    </subcellularLocation>
</comment>
<evidence type="ECO:0000313" key="11">
    <source>
        <dbReference type="Proteomes" id="UP000295070"/>
    </source>
</evidence>
<dbReference type="GO" id="GO:0005576">
    <property type="term" value="C:extracellular region"/>
    <property type="evidence" value="ECO:0007669"/>
    <property type="project" value="UniProtKB-SubCell"/>
</dbReference>